<dbReference type="PROSITE" id="PS51257">
    <property type="entry name" value="PROKAR_LIPOPROTEIN"/>
    <property type="match status" value="1"/>
</dbReference>
<name>A1TBP0_MYCVP</name>
<evidence type="ECO:0000256" key="2">
    <source>
        <dbReference type="ARBA" id="ARBA00022729"/>
    </source>
</evidence>
<dbReference type="eggNOG" id="ENOG5030R77">
    <property type="taxonomic scope" value="Bacteria"/>
</dbReference>
<dbReference type="KEGG" id="mva:Mvan_3809"/>
<dbReference type="Proteomes" id="UP000009159">
    <property type="component" value="Chromosome"/>
</dbReference>
<evidence type="ECO:0000256" key="3">
    <source>
        <dbReference type="ARBA" id="ARBA00023136"/>
    </source>
</evidence>
<accession>A1TBP0</accession>
<keyword evidence="1" id="KW-1003">Cell membrane</keyword>
<dbReference type="EMBL" id="CP000511">
    <property type="protein sequence ID" value="ABM14590.1"/>
    <property type="molecule type" value="Genomic_DNA"/>
</dbReference>
<dbReference type="RefSeq" id="WP_011780977.1">
    <property type="nucleotide sequence ID" value="NC_008726.1"/>
</dbReference>
<dbReference type="InterPro" id="IPR025971">
    <property type="entry name" value="LppP/LprE"/>
</dbReference>
<evidence type="ECO:0000256" key="1">
    <source>
        <dbReference type="ARBA" id="ARBA00022475"/>
    </source>
</evidence>
<protein>
    <submittedName>
        <fullName evidence="6">LppP</fullName>
    </submittedName>
</protein>
<dbReference type="HOGENOM" id="CLU_142832_0_0_11"/>
<evidence type="ECO:0000256" key="5">
    <source>
        <dbReference type="ARBA" id="ARBA00023288"/>
    </source>
</evidence>
<organism evidence="6 7">
    <name type="scientific">Mycolicibacterium vanbaalenii (strain DSM 7251 / JCM 13017 / BCRC 16820 / KCTC 9966 / NRRL B-24157 / PYR-1)</name>
    <name type="common">Mycobacterium vanbaalenii</name>
    <dbReference type="NCBI Taxonomy" id="350058"/>
    <lineage>
        <taxon>Bacteria</taxon>
        <taxon>Bacillati</taxon>
        <taxon>Actinomycetota</taxon>
        <taxon>Actinomycetes</taxon>
        <taxon>Mycobacteriales</taxon>
        <taxon>Mycobacteriaceae</taxon>
        <taxon>Mycolicibacterium</taxon>
    </lineage>
</organism>
<dbReference type="Pfam" id="PF14041">
    <property type="entry name" value="Lipoprotein_21"/>
    <property type="match status" value="1"/>
</dbReference>
<keyword evidence="2" id="KW-0732">Signal</keyword>
<proteinExistence type="predicted"/>
<evidence type="ECO:0000256" key="4">
    <source>
        <dbReference type="ARBA" id="ARBA00023139"/>
    </source>
</evidence>
<reference evidence="6" key="1">
    <citation type="submission" date="2006-12" db="EMBL/GenBank/DDBJ databases">
        <title>Complete sequence of Mycobacterium vanbaalenii PYR-1.</title>
        <authorList>
            <consortium name="US DOE Joint Genome Institute"/>
            <person name="Copeland A."/>
            <person name="Lucas S."/>
            <person name="Lapidus A."/>
            <person name="Barry K."/>
            <person name="Detter J.C."/>
            <person name="Glavina del Rio T."/>
            <person name="Hammon N."/>
            <person name="Israni S."/>
            <person name="Dalin E."/>
            <person name="Tice H."/>
            <person name="Pitluck S."/>
            <person name="Singan V."/>
            <person name="Schmutz J."/>
            <person name="Larimer F."/>
            <person name="Land M."/>
            <person name="Hauser L."/>
            <person name="Kyrpides N."/>
            <person name="Anderson I.J."/>
            <person name="Miller C."/>
            <person name="Richardson P."/>
        </authorList>
    </citation>
    <scope>NUCLEOTIDE SEQUENCE [LARGE SCALE GENOMIC DNA]</scope>
    <source>
        <strain evidence="6">PYR-1</strain>
    </source>
</reference>
<gene>
    <name evidence="6" type="ordered locus">Mvan_3809</name>
</gene>
<keyword evidence="4" id="KW-0564">Palmitate</keyword>
<sequence length="155" mass="16379">MSIPRLVVALVTVAALSGCGWSPPAPPPTSTAAECGPGPAADVVAAEIAMLPPAEWEETERGHSADCRLNWVVVSSGHFDAPQQVLFFDGTEPVGSPTPEPRRFITVIPQGRSDAVVQYQWRQGQDEPCCPTGIGTARVTLEEGRLTILDPIPGP</sequence>
<evidence type="ECO:0000313" key="7">
    <source>
        <dbReference type="Proteomes" id="UP000009159"/>
    </source>
</evidence>
<keyword evidence="3" id="KW-0472">Membrane</keyword>
<keyword evidence="7" id="KW-1185">Reference proteome</keyword>
<keyword evidence="5" id="KW-0449">Lipoprotein</keyword>
<evidence type="ECO:0000313" key="6">
    <source>
        <dbReference type="EMBL" id="ABM14590.1"/>
    </source>
</evidence>
<dbReference type="AlphaFoldDB" id="A1TBP0"/>